<name>A0A0C3H1H8_OIDMZ</name>
<reference evidence="1 2" key="1">
    <citation type="submission" date="2014-04" db="EMBL/GenBank/DDBJ databases">
        <authorList>
            <consortium name="DOE Joint Genome Institute"/>
            <person name="Kuo A."/>
            <person name="Martino E."/>
            <person name="Perotto S."/>
            <person name="Kohler A."/>
            <person name="Nagy L.G."/>
            <person name="Floudas D."/>
            <person name="Copeland A."/>
            <person name="Barry K.W."/>
            <person name="Cichocki N."/>
            <person name="Veneault-Fourrey C."/>
            <person name="LaButti K."/>
            <person name="Lindquist E.A."/>
            <person name="Lipzen A."/>
            <person name="Lundell T."/>
            <person name="Morin E."/>
            <person name="Murat C."/>
            <person name="Sun H."/>
            <person name="Tunlid A."/>
            <person name="Henrissat B."/>
            <person name="Grigoriev I.V."/>
            <person name="Hibbett D.S."/>
            <person name="Martin F."/>
            <person name="Nordberg H.P."/>
            <person name="Cantor M.N."/>
            <person name="Hua S.X."/>
        </authorList>
    </citation>
    <scope>NUCLEOTIDE SEQUENCE [LARGE SCALE GENOMIC DNA]</scope>
    <source>
        <strain evidence="1 2">Zn</strain>
    </source>
</reference>
<accession>A0A0C3H1H8</accession>
<dbReference type="Proteomes" id="UP000054321">
    <property type="component" value="Unassembled WGS sequence"/>
</dbReference>
<evidence type="ECO:0000313" key="1">
    <source>
        <dbReference type="EMBL" id="KIM97209.1"/>
    </source>
</evidence>
<dbReference type="HOGENOM" id="CLU_3032974_0_0_1"/>
<proteinExistence type="predicted"/>
<dbReference type="InParanoid" id="A0A0C3H1H8"/>
<sequence length="55" mass="6492">MAFWLLYLAQEVAQGYVNEELESTGLHYADRHIVSFMLKEFLFVYLFVFGMHSAQ</sequence>
<gene>
    <name evidence="1" type="ORF">OIDMADRAFT_20465</name>
</gene>
<protein>
    <submittedName>
        <fullName evidence="1">Uncharacterized protein</fullName>
    </submittedName>
</protein>
<reference evidence="2" key="2">
    <citation type="submission" date="2015-01" db="EMBL/GenBank/DDBJ databases">
        <title>Evolutionary Origins and Diversification of the Mycorrhizal Mutualists.</title>
        <authorList>
            <consortium name="DOE Joint Genome Institute"/>
            <consortium name="Mycorrhizal Genomics Consortium"/>
            <person name="Kohler A."/>
            <person name="Kuo A."/>
            <person name="Nagy L.G."/>
            <person name="Floudas D."/>
            <person name="Copeland A."/>
            <person name="Barry K.W."/>
            <person name="Cichocki N."/>
            <person name="Veneault-Fourrey C."/>
            <person name="LaButti K."/>
            <person name="Lindquist E.A."/>
            <person name="Lipzen A."/>
            <person name="Lundell T."/>
            <person name="Morin E."/>
            <person name="Murat C."/>
            <person name="Riley R."/>
            <person name="Ohm R."/>
            <person name="Sun H."/>
            <person name="Tunlid A."/>
            <person name="Henrissat B."/>
            <person name="Grigoriev I.V."/>
            <person name="Hibbett D.S."/>
            <person name="Martin F."/>
        </authorList>
    </citation>
    <scope>NUCLEOTIDE SEQUENCE [LARGE SCALE GENOMIC DNA]</scope>
    <source>
        <strain evidence="2">Zn</strain>
    </source>
</reference>
<keyword evidence="2" id="KW-1185">Reference proteome</keyword>
<dbReference type="AlphaFoldDB" id="A0A0C3H1H8"/>
<dbReference type="EMBL" id="KN832882">
    <property type="protein sequence ID" value="KIM97209.1"/>
    <property type="molecule type" value="Genomic_DNA"/>
</dbReference>
<organism evidence="1 2">
    <name type="scientific">Oidiodendron maius (strain Zn)</name>
    <dbReference type="NCBI Taxonomy" id="913774"/>
    <lineage>
        <taxon>Eukaryota</taxon>
        <taxon>Fungi</taxon>
        <taxon>Dikarya</taxon>
        <taxon>Ascomycota</taxon>
        <taxon>Pezizomycotina</taxon>
        <taxon>Leotiomycetes</taxon>
        <taxon>Leotiomycetes incertae sedis</taxon>
        <taxon>Myxotrichaceae</taxon>
        <taxon>Oidiodendron</taxon>
    </lineage>
</organism>
<evidence type="ECO:0000313" key="2">
    <source>
        <dbReference type="Proteomes" id="UP000054321"/>
    </source>
</evidence>